<evidence type="ECO:0000256" key="7">
    <source>
        <dbReference type="ARBA" id="ARBA00022840"/>
    </source>
</evidence>
<keyword evidence="1 14" id="KW-0004">4Fe-4S</keyword>
<sequence>MPKIALNGVTVDFPFQPYKCQEEYMSKVLECLQKKVNGILESPTGTGKTLCLLCTTLAWREHLRDTISARKIAERAQGGLFVDHTLSWGAATSDGDSTACYSDVPKIIYASRTHSQLTQVISELRSTSYRPRVCVLGSREQLCIHPEVKKQESNHMQIHLCRKKVASRSCHFYNNVEEKSLEQELTTSILDIEDLVKSGNKHKLCPYYLSRNLKQQADIIFMPYNYLLDAKSRRAHSIDLKGTVVIFDEAHNVRVCWSQEKMCEESASFDLTPHDVASGLDAIDQVLEEQTKVAQQGEFHLDFSADSAASGLRMELEDLAKLKVILLRLEGAIDAVELPGDQSGVTKPGSYIFELFAEAQITFQTKGCILDSLDQIIQHLAGRTGPFTNTAGLQKLSDIIQIVFSADPAEGVSSSVMGSGVSQSYKVHIHPDAGHQRTARRSDAWNATAARKQGKVLSYWCFSPGHSMRELVRQGVRTLILTSGTLAPVSSFALELQIPFPVCLENPHVIDKHQIWVGIVPKGPDGAQLSSAFDKRFSDACLSSLGKALGNIARVVPHGLLVFFPSYPVMEKSLEFWRARDFARKLESLKPLFVEPRSKGGFSEVVDAYYTRVASPGSSGATFLAVCRGKASEGLDFADTNGRGVIVTGLPYPPRMDPRVVLKMQFLDELKGRSGPGGQLLSGHEWYRQQASRAVNQAIGRVIRHRHDYGAIFLCDHRFTHADARAQLPSWVRPHVRVYDSFGHVIRDVAQFFRVAQKNMPVPAPLLAAPSLGEGEGAVTVAVSPGPLSTRKAKSLDVHVPSLRRRPAGSPTRDAESSLCVEYGRELALAQQRPVGLLAALEHSEHLAGGPGDKASPGEEKCHKGPGGSEGVARTTACPPQAAHVSTLSLPREKRPAEQQKGGRRKIRLVGSRQEGPAASTQAGRAKLFMVAVKQALSQASFDTFTRALQDYKGSDDFEALVACLGPLFAEDPKKHGLLQGFYQFVRPHHKQQFEEVCLQWTGHGCGYRPEHSLPQRRGAPSAQAPRGRRECDPKLTLSQDAAGQLDPGQHLNQGRPHLVSGPAPAGDPSSCPKEGGSGAPRVEKQGPPVGSAYLADVRKALGSVGCSQLLAALTAYRRDGDFEKVVAVAAALTTSRPEDLHLLESKWPRRGRGWGCAGPGRAGRCGRGLTALPTGFGAFLRPRHQQRFQQVCADLMGPAAPTAGPEPPGPQDGTPTVPPDLAHGDSRPDSCLCLQAPQDRTNRGGPRARSWPSLDRGRPGMRGLPASPPAPPAGTRPPSPARRAPAAGRRTRSLSSALPATSTAAGPAGDGSSRPLGLARPATPLPGSRASRRSSGQSPSEAGDPRAGGRRLCPRRSWDTCPFTGCGPRARPVPVGMPLKWQQDRRLPMRSPEVPLGSGEGLLKGTSSELSLAACL</sequence>
<reference evidence="18" key="1">
    <citation type="submission" date="2025-08" db="UniProtKB">
        <authorList>
            <consortium name="RefSeq"/>
        </authorList>
    </citation>
    <scope>IDENTIFICATION</scope>
    <source>
        <tissue evidence="18">Blood</tissue>
    </source>
</reference>
<evidence type="ECO:0000256" key="9">
    <source>
        <dbReference type="ARBA" id="ARBA00023014"/>
    </source>
</evidence>
<evidence type="ECO:0000256" key="2">
    <source>
        <dbReference type="ARBA" id="ARBA00022723"/>
    </source>
</evidence>
<dbReference type="Pfam" id="PF23116">
    <property type="entry name" value="HHD_RTEL1"/>
    <property type="match status" value="2"/>
</dbReference>
<feature type="binding site" evidence="14">
    <location>
        <position position="205"/>
    </location>
    <ligand>
        <name>[4Fe-4S] cluster</name>
        <dbReference type="ChEBI" id="CHEBI:49883"/>
    </ligand>
</feature>
<dbReference type="InterPro" id="IPR030845">
    <property type="entry name" value="RTEL1"/>
</dbReference>
<dbReference type="PROSITE" id="PS51193">
    <property type="entry name" value="HELICASE_ATP_BIND_2"/>
    <property type="match status" value="1"/>
</dbReference>
<dbReference type="CDD" id="cd18788">
    <property type="entry name" value="SF2_C_XPD"/>
    <property type="match status" value="1"/>
</dbReference>
<feature type="binding site" evidence="14">
    <location>
        <position position="161"/>
    </location>
    <ligand>
        <name>[4Fe-4S] cluster</name>
        <dbReference type="ChEBI" id="CHEBI:49883"/>
    </ligand>
</feature>
<comment type="catalytic activity">
    <reaction evidence="14">
        <text>ATP + H2O = ADP + phosphate + H(+)</text>
        <dbReference type="Rhea" id="RHEA:13065"/>
        <dbReference type="ChEBI" id="CHEBI:15377"/>
        <dbReference type="ChEBI" id="CHEBI:15378"/>
        <dbReference type="ChEBI" id="CHEBI:30616"/>
        <dbReference type="ChEBI" id="CHEBI:43474"/>
        <dbReference type="ChEBI" id="CHEBI:456216"/>
    </reaction>
</comment>
<evidence type="ECO:0000256" key="1">
    <source>
        <dbReference type="ARBA" id="ARBA00022485"/>
    </source>
</evidence>
<dbReference type="NCBIfam" id="TIGR00604">
    <property type="entry name" value="rad3"/>
    <property type="match status" value="1"/>
</dbReference>
<feature type="region of interest" description="Disordered" evidence="15">
    <location>
        <begin position="1198"/>
        <end position="1358"/>
    </location>
</feature>
<evidence type="ECO:0000256" key="3">
    <source>
        <dbReference type="ARBA" id="ARBA00022741"/>
    </source>
</evidence>
<dbReference type="InterPro" id="IPR014013">
    <property type="entry name" value="Helic_SF1/SF2_ATP-bd_DinG/Rad3"/>
</dbReference>
<evidence type="ECO:0000256" key="14">
    <source>
        <dbReference type="HAMAP-Rule" id="MF_03065"/>
    </source>
</evidence>
<dbReference type="Pfam" id="PF06733">
    <property type="entry name" value="DEAD_2"/>
    <property type="match status" value="1"/>
</dbReference>
<evidence type="ECO:0000313" key="17">
    <source>
        <dbReference type="Proteomes" id="UP001652583"/>
    </source>
</evidence>
<dbReference type="GeneID" id="106973700"/>
<keyword evidence="2 14" id="KW-0479">Metal-binding</keyword>
<feature type="binding site" evidence="14">
    <location>
        <position position="143"/>
    </location>
    <ligand>
        <name>[4Fe-4S] cluster</name>
        <dbReference type="ChEBI" id="CHEBI:49883"/>
    </ligand>
</feature>
<dbReference type="PANTHER" id="PTHR11472">
    <property type="entry name" value="DNA REPAIR DEAD HELICASE RAD3/XP-D SUBFAMILY MEMBER"/>
    <property type="match status" value="1"/>
</dbReference>
<evidence type="ECO:0000256" key="10">
    <source>
        <dbReference type="ARBA" id="ARBA00023125"/>
    </source>
</evidence>
<evidence type="ECO:0000256" key="8">
    <source>
        <dbReference type="ARBA" id="ARBA00023004"/>
    </source>
</evidence>
<keyword evidence="6 14" id="KW-0347">Helicase</keyword>
<feature type="short sequence motif" description="Nuclear localization signal" evidence="14">
    <location>
        <begin position="149"/>
        <end position="165"/>
    </location>
</feature>
<keyword evidence="3 14" id="KW-0547">Nucleotide-binding</keyword>
<dbReference type="HAMAP" id="MF_03065">
    <property type="entry name" value="RTEL1"/>
    <property type="match status" value="1"/>
</dbReference>
<comment type="similarity">
    <text evidence="14">Belongs to the helicase family. RAD3/XPD subfamily.</text>
</comment>
<accession>A0ABM3N899</accession>
<dbReference type="InterPro" id="IPR045028">
    <property type="entry name" value="DinG/Rad3-like"/>
</dbReference>
<feature type="domain" description="Helicase ATP-binding" evidence="16">
    <location>
        <begin position="7"/>
        <end position="300"/>
    </location>
</feature>
<name>A0ABM3N899_ACIJB</name>
<feature type="region of interest" description="Disordered" evidence="15">
    <location>
        <begin position="1009"/>
        <end position="1088"/>
    </location>
</feature>
<feature type="binding site" evidence="14">
    <location>
        <position position="170"/>
    </location>
    <ligand>
        <name>[4Fe-4S] cluster</name>
        <dbReference type="ChEBI" id="CHEBI:49883"/>
    </ligand>
</feature>
<gene>
    <name evidence="14 18" type="primary">RTEL1</name>
</gene>
<keyword evidence="9 14" id="KW-0411">Iron-sulfur</keyword>
<dbReference type="Gene3D" id="3.40.50.300">
    <property type="entry name" value="P-loop containing nucleotide triphosphate hydrolases"/>
    <property type="match status" value="2"/>
</dbReference>
<keyword evidence="8 14" id="KW-0408">Iron</keyword>
<comment type="subcellular location">
    <subcellularLocation>
        <location evidence="14">Nucleus</location>
    </subcellularLocation>
    <text evidence="14">Colocalizes with PCNA within the replication foci in S-phase cells.</text>
</comment>
<dbReference type="InterPro" id="IPR049909">
    <property type="entry name" value="Rtel1_HHD"/>
</dbReference>
<dbReference type="Proteomes" id="UP001652583">
    <property type="component" value="Chromosome A3"/>
</dbReference>
<evidence type="ECO:0000256" key="13">
    <source>
        <dbReference type="ARBA" id="ARBA00023242"/>
    </source>
</evidence>
<dbReference type="Pfam" id="PF23109">
    <property type="entry name" value="ARCH_RTEL1"/>
    <property type="match status" value="1"/>
</dbReference>
<feature type="compositionally biased region" description="Pro residues" evidence="15">
    <location>
        <begin position="1267"/>
        <end position="1281"/>
    </location>
</feature>
<evidence type="ECO:0000313" key="18">
    <source>
        <dbReference type="RefSeq" id="XP_053055657.1"/>
    </source>
</evidence>
<dbReference type="Pfam" id="PF13307">
    <property type="entry name" value="Helicase_C_2"/>
    <property type="match status" value="1"/>
</dbReference>
<evidence type="ECO:0000256" key="6">
    <source>
        <dbReference type="ARBA" id="ARBA00022806"/>
    </source>
</evidence>
<proteinExistence type="inferred from homology"/>
<feature type="compositionally biased region" description="Low complexity" evidence="15">
    <location>
        <begin position="1282"/>
        <end position="1314"/>
    </location>
</feature>
<dbReference type="SMART" id="SM00488">
    <property type="entry name" value="DEXDc2"/>
    <property type="match status" value="1"/>
</dbReference>
<comment type="subunit">
    <text evidence="14">Interacts with TERF1. Interacts (via PIP-box) with PCNA; the interaction is direct and essential for suppressing telomere fragility. Interacts with MMS19; the interaction mediates the association of RTEL1 with the cytosolic iron-sulfur protein assembly (CIA) complex.</text>
</comment>
<dbReference type="SMART" id="SM00491">
    <property type="entry name" value="HELICc2"/>
    <property type="match status" value="1"/>
</dbReference>
<dbReference type="InterPro" id="IPR057498">
    <property type="entry name" value="Rtel1_ARCH"/>
</dbReference>
<comment type="caution">
    <text evidence="14">Lacks conserved residue(s) required for the propagation of feature annotation.</text>
</comment>
<evidence type="ECO:0000256" key="12">
    <source>
        <dbReference type="ARBA" id="ARBA00023235"/>
    </source>
</evidence>
<keyword evidence="7 14" id="KW-0067">ATP-binding</keyword>
<dbReference type="InterPro" id="IPR010614">
    <property type="entry name" value="RAD3-like_helicase_DEAD"/>
</dbReference>
<dbReference type="InterPro" id="IPR013020">
    <property type="entry name" value="Rad3/Chl1-like"/>
</dbReference>
<feature type="compositionally biased region" description="Low complexity" evidence="15">
    <location>
        <begin position="1327"/>
        <end position="1341"/>
    </location>
</feature>
<keyword evidence="13 14" id="KW-0539">Nucleus</keyword>
<dbReference type="InterPro" id="IPR006554">
    <property type="entry name" value="Helicase-like_DEXD_c2"/>
</dbReference>
<feature type="region of interest" description="Disordered" evidence="15">
    <location>
        <begin position="846"/>
        <end position="905"/>
    </location>
</feature>
<dbReference type="InterPro" id="IPR006555">
    <property type="entry name" value="ATP-dep_Helicase_C"/>
</dbReference>
<evidence type="ECO:0000256" key="15">
    <source>
        <dbReference type="SAM" id="MobiDB-lite"/>
    </source>
</evidence>
<comment type="function">
    <text evidence="14">A probable ATP-dependent DNA helicase implicated in telomere-length regulation, DNA repair and the maintenance of genomic stability. Acts as an anti-recombinase to counteract toxic recombination and limit crossover during meiosis. Regulates meiotic recombination and crossover homeostasis by physically dissociating strand invasion events and thereby promotes noncrossover repair by meiotic synthesis dependent strand annealing (SDSA) as well as disassembly of D loop recombination intermediates. Also disassembles T loops and prevents telomere fragility by counteracting telomeric G4-DNA structures, which together ensure the dynamics and stability of the telomere.</text>
</comment>
<evidence type="ECO:0000256" key="5">
    <source>
        <dbReference type="ARBA" id="ARBA00022801"/>
    </source>
</evidence>
<evidence type="ECO:0000256" key="4">
    <source>
        <dbReference type="ARBA" id="ARBA00022763"/>
    </source>
</evidence>
<dbReference type="InterPro" id="IPR027417">
    <property type="entry name" value="P-loop_NTPase"/>
</dbReference>
<protein>
    <recommendedName>
        <fullName evidence="14">Regulator of telomere elongation helicase 1</fullName>
        <ecNumber evidence="14">5.6.2.-</ecNumber>
    </recommendedName>
</protein>
<keyword evidence="5 14" id="KW-0378">Hydrolase</keyword>
<organism evidence="17 18">
    <name type="scientific">Acinonyx jubatus</name>
    <name type="common">Cheetah</name>
    <dbReference type="NCBI Taxonomy" id="32536"/>
    <lineage>
        <taxon>Eukaryota</taxon>
        <taxon>Metazoa</taxon>
        <taxon>Chordata</taxon>
        <taxon>Craniata</taxon>
        <taxon>Vertebrata</taxon>
        <taxon>Euteleostomi</taxon>
        <taxon>Mammalia</taxon>
        <taxon>Eutheria</taxon>
        <taxon>Laurasiatheria</taxon>
        <taxon>Carnivora</taxon>
        <taxon>Feliformia</taxon>
        <taxon>Felidae</taxon>
        <taxon>Felinae</taxon>
        <taxon>Acinonyx</taxon>
    </lineage>
</organism>
<dbReference type="CDD" id="cd17970">
    <property type="entry name" value="DEAHc_FancJ"/>
    <property type="match status" value="1"/>
</dbReference>
<keyword evidence="4 14" id="KW-0227">DNA damage</keyword>
<dbReference type="EC" id="5.6.2.-" evidence="14"/>
<keyword evidence="10 14" id="KW-0238">DNA-binding</keyword>
<dbReference type="PANTHER" id="PTHR11472:SF34">
    <property type="entry name" value="REGULATOR OF TELOMERE ELONGATION HELICASE 1"/>
    <property type="match status" value="1"/>
</dbReference>
<dbReference type="RefSeq" id="XP_053055657.1">
    <property type="nucleotide sequence ID" value="XM_053199682.1"/>
</dbReference>
<keyword evidence="17" id="KW-1185">Reference proteome</keyword>
<evidence type="ECO:0000259" key="16">
    <source>
        <dbReference type="PROSITE" id="PS51193"/>
    </source>
</evidence>
<keyword evidence="12 14" id="KW-0413">Isomerase</keyword>
<keyword evidence="11 14" id="KW-0234">DNA repair</keyword>
<dbReference type="SUPFAM" id="SSF52540">
    <property type="entry name" value="P-loop containing nucleoside triphosphate hydrolases"/>
    <property type="match status" value="2"/>
</dbReference>
<dbReference type="GO" id="GO:0004386">
    <property type="term" value="F:helicase activity"/>
    <property type="evidence" value="ECO:0007669"/>
    <property type="project" value="UniProtKB-KW"/>
</dbReference>
<dbReference type="CDD" id="cd13932">
    <property type="entry name" value="HN_RTEL1"/>
    <property type="match status" value="1"/>
</dbReference>
<dbReference type="Gene3D" id="1.20.1160.20">
    <property type="match status" value="1"/>
</dbReference>
<evidence type="ECO:0000256" key="11">
    <source>
        <dbReference type="ARBA" id="ARBA00023204"/>
    </source>
</evidence>